<dbReference type="STRING" id="268407.PWYN_19100"/>
<dbReference type="OrthoDB" id="2604202at2"/>
<dbReference type="EMBL" id="JQCR01000003">
    <property type="protein sequence ID" value="KGE16802.1"/>
    <property type="molecule type" value="Genomic_DNA"/>
</dbReference>
<dbReference type="eggNOG" id="ENOG503068S">
    <property type="taxonomic scope" value="Bacteria"/>
</dbReference>
<comment type="caution">
    <text evidence="1">The sequence shown here is derived from an EMBL/GenBank/DDBJ whole genome shotgun (WGS) entry which is preliminary data.</text>
</comment>
<organism evidence="1 2">
    <name type="scientific">Paenibacillus wynnii</name>
    <dbReference type="NCBI Taxonomy" id="268407"/>
    <lineage>
        <taxon>Bacteria</taxon>
        <taxon>Bacillati</taxon>
        <taxon>Bacillota</taxon>
        <taxon>Bacilli</taxon>
        <taxon>Bacillales</taxon>
        <taxon>Paenibacillaceae</taxon>
        <taxon>Paenibacillus</taxon>
    </lineage>
</organism>
<dbReference type="AlphaFoldDB" id="A0A098M5H4"/>
<dbReference type="RefSeq" id="WP_036655051.1">
    <property type="nucleotide sequence ID" value="NZ_JQCR01000003.1"/>
</dbReference>
<accession>A0A098M5H4</accession>
<name>A0A098M5H4_9BACL</name>
<protein>
    <submittedName>
        <fullName evidence="1">Uncharacterized protein</fullName>
    </submittedName>
</protein>
<proteinExistence type="predicted"/>
<evidence type="ECO:0000313" key="1">
    <source>
        <dbReference type="EMBL" id="KGE16802.1"/>
    </source>
</evidence>
<sequence>MISIIYIIEVSNGQNKWISGIFEEQQATLKYYDSIPGDLNEYQSVTSITSLNYPFYIVEEGTHFTYLDYYKDLEELLEHINIIEDQDHVYINLYYITNDYISKKPGTDNMGILNHLHIDNHFLEHYKVQGRDLFTRNRIA</sequence>
<reference evidence="1 2" key="1">
    <citation type="submission" date="2014-08" db="EMBL/GenBank/DDBJ databases">
        <authorList>
            <person name="den Bakker H.C."/>
        </authorList>
    </citation>
    <scope>NUCLEOTIDE SEQUENCE [LARGE SCALE GENOMIC DNA]</scope>
    <source>
        <strain evidence="1 2">DSM 18334</strain>
    </source>
</reference>
<evidence type="ECO:0000313" key="2">
    <source>
        <dbReference type="Proteomes" id="UP000029734"/>
    </source>
</evidence>
<dbReference type="Proteomes" id="UP000029734">
    <property type="component" value="Unassembled WGS sequence"/>
</dbReference>
<gene>
    <name evidence="1" type="ORF">PWYN_19100</name>
</gene>
<reference evidence="1 2" key="2">
    <citation type="submission" date="2014-10" db="EMBL/GenBank/DDBJ databases">
        <title>Comparative genomics of the Paenibacillus odorifer group.</title>
        <authorList>
            <person name="Tsai Y.-C."/>
            <person name="Martin N."/>
            <person name="Korlach J."/>
            <person name="Wiedmann M."/>
        </authorList>
    </citation>
    <scope>NUCLEOTIDE SEQUENCE [LARGE SCALE GENOMIC DNA]</scope>
    <source>
        <strain evidence="1 2">DSM 18334</strain>
    </source>
</reference>
<keyword evidence="2" id="KW-1185">Reference proteome</keyword>